<comment type="caution">
    <text evidence="2">The sequence shown here is derived from an EMBL/GenBank/DDBJ whole genome shotgun (WGS) entry which is preliminary data.</text>
</comment>
<name>A0ABT9REA9_9ACTN</name>
<protein>
    <recommendedName>
        <fullName evidence="4">Membrane lipoprotein</fullName>
    </recommendedName>
</protein>
<dbReference type="Proteomes" id="UP001230426">
    <property type="component" value="Unassembled WGS sequence"/>
</dbReference>
<evidence type="ECO:0000256" key="1">
    <source>
        <dbReference type="SAM" id="MobiDB-lite"/>
    </source>
</evidence>
<keyword evidence="3" id="KW-1185">Reference proteome</keyword>
<dbReference type="EMBL" id="JAUSRB010000002">
    <property type="protein sequence ID" value="MDP9867157.1"/>
    <property type="molecule type" value="Genomic_DNA"/>
</dbReference>
<dbReference type="PROSITE" id="PS51257">
    <property type="entry name" value="PROKAR_LIPOPROTEIN"/>
    <property type="match status" value="1"/>
</dbReference>
<feature type="region of interest" description="Disordered" evidence="1">
    <location>
        <begin position="151"/>
        <end position="193"/>
    </location>
</feature>
<proteinExistence type="predicted"/>
<evidence type="ECO:0000313" key="3">
    <source>
        <dbReference type="Proteomes" id="UP001230426"/>
    </source>
</evidence>
<evidence type="ECO:0008006" key="4">
    <source>
        <dbReference type="Google" id="ProtNLM"/>
    </source>
</evidence>
<reference evidence="2 3" key="1">
    <citation type="submission" date="2023-07" db="EMBL/GenBank/DDBJ databases">
        <title>Sequencing the genomes of 1000 actinobacteria strains.</title>
        <authorList>
            <person name="Klenk H.-P."/>
        </authorList>
    </citation>
    <scope>NUCLEOTIDE SEQUENCE [LARGE SCALE GENOMIC DNA]</scope>
    <source>
        <strain evidence="2 3">DSM 44109</strain>
    </source>
</reference>
<accession>A0ABT9REA9</accession>
<organism evidence="2 3">
    <name type="scientific">Streptosporangium brasiliense</name>
    <dbReference type="NCBI Taxonomy" id="47480"/>
    <lineage>
        <taxon>Bacteria</taxon>
        <taxon>Bacillati</taxon>
        <taxon>Actinomycetota</taxon>
        <taxon>Actinomycetes</taxon>
        <taxon>Streptosporangiales</taxon>
        <taxon>Streptosporangiaceae</taxon>
        <taxon>Streptosporangium</taxon>
    </lineage>
</organism>
<sequence>MTRRLPPMLLAVALLSGCGSEGTLSQAALDQARAQGVAPDLIYVVDLPGYEPAEQSVGVVGEEGFGAFYVSPEGRQVELRIDRGTFSDALCADSPLSGAEPPAPVRCERDEVGWYRTAGGRHEYTALNGDHYVRLNGRVGEVDRAALKAAVAGARPVSGEGPGTPSPPPGPVDRGDLPTNGDGAPDNGVGPGG</sequence>
<dbReference type="RefSeq" id="WP_306868504.1">
    <property type="nucleotide sequence ID" value="NZ_JAUSRB010000002.1"/>
</dbReference>
<evidence type="ECO:0000313" key="2">
    <source>
        <dbReference type="EMBL" id="MDP9867157.1"/>
    </source>
</evidence>
<gene>
    <name evidence="2" type="ORF">J2S55_006423</name>
</gene>